<evidence type="ECO:0000313" key="1">
    <source>
        <dbReference type="EMBL" id="PZR16667.1"/>
    </source>
</evidence>
<name>A0A2W5TRX0_9BACT</name>
<dbReference type="EMBL" id="QFQP01000003">
    <property type="protein sequence ID" value="PZR16667.1"/>
    <property type="molecule type" value="Genomic_DNA"/>
</dbReference>
<organism evidence="1 2">
    <name type="scientific">Archangium gephyra</name>
    <dbReference type="NCBI Taxonomy" id="48"/>
    <lineage>
        <taxon>Bacteria</taxon>
        <taxon>Pseudomonadati</taxon>
        <taxon>Myxococcota</taxon>
        <taxon>Myxococcia</taxon>
        <taxon>Myxococcales</taxon>
        <taxon>Cystobacterineae</taxon>
        <taxon>Archangiaceae</taxon>
        <taxon>Archangium</taxon>
    </lineage>
</organism>
<evidence type="ECO:0000313" key="2">
    <source>
        <dbReference type="Proteomes" id="UP000249061"/>
    </source>
</evidence>
<comment type="caution">
    <text evidence="1">The sequence shown here is derived from an EMBL/GenBank/DDBJ whole genome shotgun (WGS) entry which is preliminary data.</text>
</comment>
<protein>
    <submittedName>
        <fullName evidence="1">Uncharacterized protein</fullName>
    </submittedName>
</protein>
<proteinExistence type="predicted"/>
<reference evidence="1 2" key="1">
    <citation type="submission" date="2017-08" db="EMBL/GenBank/DDBJ databases">
        <title>Infants hospitalized years apart are colonized by the same room-sourced microbial strains.</title>
        <authorList>
            <person name="Brooks B."/>
            <person name="Olm M.R."/>
            <person name="Firek B.A."/>
            <person name="Baker R."/>
            <person name="Thomas B.C."/>
            <person name="Morowitz M.J."/>
            <person name="Banfield J.F."/>
        </authorList>
    </citation>
    <scope>NUCLEOTIDE SEQUENCE [LARGE SCALE GENOMIC DNA]</scope>
    <source>
        <strain evidence="1">S2_003_000_R2_14</strain>
    </source>
</reference>
<sequence>MKLNGRVEFRDLEGGVWVLHADDGKTYLLAGGDRKIKKSGARIEAEGDVDEETLNFAMVGPRFVVSSYRFV</sequence>
<accession>A0A2W5TRX0</accession>
<gene>
    <name evidence="1" type="ORF">DI536_05795</name>
</gene>
<dbReference type="Proteomes" id="UP000249061">
    <property type="component" value="Unassembled WGS sequence"/>
</dbReference>
<dbReference type="AlphaFoldDB" id="A0A2W5TRX0"/>